<evidence type="ECO:0000259" key="3">
    <source>
        <dbReference type="Pfam" id="PF13359"/>
    </source>
</evidence>
<comment type="caution">
    <text evidence="4">The sequence shown here is derived from an EMBL/GenBank/DDBJ whole genome shotgun (WGS) entry which is preliminary data.</text>
</comment>
<feature type="domain" description="DDE Tnp4" evidence="3">
    <location>
        <begin position="45"/>
        <end position="138"/>
    </location>
</feature>
<sequence length="139" mass="15654">MAHDVISDIILDSSCEDESETFSQLESMEDDSSDDDAIWTVVPAQHGEGYYTRKDNYSMNAMVVCDDQRRIRHVSAEFPGSAPDHRDEYLLANSAYPVSEITVPPYKKPAKDTAENSRFNTLHATARFVAEHTIGILKR</sequence>
<dbReference type="Proteomes" id="UP000186922">
    <property type="component" value="Unassembled WGS sequence"/>
</dbReference>
<dbReference type="EMBL" id="BDGG01000001">
    <property type="protein sequence ID" value="GAU88007.1"/>
    <property type="molecule type" value="Genomic_DNA"/>
</dbReference>
<keyword evidence="5" id="KW-1185">Reference proteome</keyword>
<name>A0A1D1UL59_RAMVA</name>
<proteinExistence type="predicted"/>
<comment type="cofactor">
    <cofactor evidence="1">
        <name>a divalent metal cation</name>
        <dbReference type="ChEBI" id="CHEBI:60240"/>
    </cofactor>
</comment>
<protein>
    <recommendedName>
        <fullName evidence="3">DDE Tnp4 domain-containing protein</fullName>
    </recommendedName>
</protein>
<keyword evidence="2" id="KW-0479">Metal-binding</keyword>
<evidence type="ECO:0000313" key="5">
    <source>
        <dbReference type="Proteomes" id="UP000186922"/>
    </source>
</evidence>
<dbReference type="Pfam" id="PF13359">
    <property type="entry name" value="DDE_Tnp_4"/>
    <property type="match status" value="1"/>
</dbReference>
<evidence type="ECO:0000256" key="2">
    <source>
        <dbReference type="ARBA" id="ARBA00022723"/>
    </source>
</evidence>
<dbReference type="InterPro" id="IPR027806">
    <property type="entry name" value="HARBI1_dom"/>
</dbReference>
<accession>A0A1D1UL59</accession>
<evidence type="ECO:0000313" key="4">
    <source>
        <dbReference type="EMBL" id="GAU88007.1"/>
    </source>
</evidence>
<dbReference type="OrthoDB" id="10062286at2759"/>
<dbReference type="AlphaFoldDB" id="A0A1D1UL59"/>
<dbReference type="STRING" id="947166.A0A1D1UL59"/>
<organism evidence="4 5">
    <name type="scientific">Ramazzottius varieornatus</name>
    <name type="common">Water bear</name>
    <name type="synonym">Tardigrade</name>
    <dbReference type="NCBI Taxonomy" id="947166"/>
    <lineage>
        <taxon>Eukaryota</taxon>
        <taxon>Metazoa</taxon>
        <taxon>Ecdysozoa</taxon>
        <taxon>Tardigrada</taxon>
        <taxon>Eutardigrada</taxon>
        <taxon>Parachela</taxon>
        <taxon>Hypsibioidea</taxon>
        <taxon>Ramazzottiidae</taxon>
        <taxon>Ramazzottius</taxon>
    </lineage>
</organism>
<gene>
    <name evidence="4" type="primary">RvY_00780-1</name>
    <name evidence="4" type="synonym">RvY_00780.1</name>
    <name evidence="4" type="ORF">RvY_00780</name>
</gene>
<dbReference type="GO" id="GO:0046872">
    <property type="term" value="F:metal ion binding"/>
    <property type="evidence" value="ECO:0007669"/>
    <property type="project" value="UniProtKB-KW"/>
</dbReference>
<evidence type="ECO:0000256" key="1">
    <source>
        <dbReference type="ARBA" id="ARBA00001968"/>
    </source>
</evidence>
<reference evidence="4 5" key="1">
    <citation type="journal article" date="2016" name="Nat. Commun.">
        <title>Extremotolerant tardigrade genome and improved radiotolerance of human cultured cells by tardigrade-unique protein.</title>
        <authorList>
            <person name="Hashimoto T."/>
            <person name="Horikawa D.D."/>
            <person name="Saito Y."/>
            <person name="Kuwahara H."/>
            <person name="Kozuka-Hata H."/>
            <person name="Shin-I T."/>
            <person name="Minakuchi Y."/>
            <person name="Ohishi K."/>
            <person name="Motoyama A."/>
            <person name="Aizu T."/>
            <person name="Enomoto A."/>
            <person name="Kondo K."/>
            <person name="Tanaka S."/>
            <person name="Hara Y."/>
            <person name="Koshikawa S."/>
            <person name="Sagara H."/>
            <person name="Miura T."/>
            <person name="Yokobori S."/>
            <person name="Miyagawa K."/>
            <person name="Suzuki Y."/>
            <person name="Kubo T."/>
            <person name="Oyama M."/>
            <person name="Kohara Y."/>
            <person name="Fujiyama A."/>
            <person name="Arakawa K."/>
            <person name="Katayama T."/>
            <person name="Toyoda A."/>
            <person name="Kunieda T."/>
        </authorList>
    </citation>
    <scope>NUCLEOTIDE SEQUENCE [LARGE SCALE GENOMIC DNA]</scope>
    <source>
        <strain evidence="4 5">YOKOZUNA-1</strain>
    </source>
</reference>